<gene>
    <name evidence="1" type="ORF">METZ01_LOCUS376701</name>
</gene>
<organism evidence="1">
    <name type="scientific">marine metagenome</name>
    <dbReference type="NCBI Taxonomy" id="408172"/>
    <lineage>
        <taxon>unclassified sequences</taxon>
        <taxon>metagenomes</taxon>
        <taxon>ecological metagenomes</taxon>
    </lineage>
</organism>
<reference evidence="1" key="1">
    <citation type="submission" date="2018-05" db="EMBL/GenBank/DDBJ databases">
        <authorList>
            <person name="Lanie J.A."/>
            <person name="Ng W.-L."/>
            <person name="Kazmierczak K.M."/>
            <person name="Andrzejewski T.M."/>
            <person name="Davidsen T.M."/>
            <person name="Wayne K.J."/>
            <person name="Tettelin H."/>
            <person name="Glass J.I."/>
            <person name="Rusch D."/>
            <person name="Podicherti R."/>
            <person name="Tsui H.-C.T."/>
            <person name="Winkler M.E."/>
        </authorList>
    </citation>
    <scope>NUCLEOTIDE SEQUENCE</scope>
</reference>
<feature type="non-terminal residue" evidence="1">
    <location>
        <position position="300"/>
    </location>
</feature>
<accession>A0A382TQL2</accession>
<name>A0A382TQL2_9ZZZZ</name>
<protein>
    <recommendedName>
        <fullName evidence="2">Dockerin domain-containing protein</fullName>
    </recommendedName>
</protein>
<dbReference type="PROSITE" id="PS00018">
    <property type="entry name" value="EF_HAND_1"/>
    <property type="match status" value="1"/>
</dbReference>
<feature type="non-terminal residue" evidence="1">
    <location>
        <position position="1"/>
    </location>
</feature>
<dbReference type="AlphaFoldDB" id="A0A382TQL2"/>
<evidence type="ECO:0000313" key="1">
    <source>
        <dbReference type="EMBL" id="SVD23847.1"/>
    </source>
</evidence>
<dbReference type="EMBL" id="UINC01138106">
    <property type="protein sequence ID" value="SVD23847.1"/>
    <property type="molecule type" value="Genomic_DNA"/>
</dbReference>
<evidence type="ECO:0008006" key="2">
    <source>
        <dbReference type="Google" id="ProtNLM"/>
    </source>
</evidence>
<sequence>LDCNSGSSCPGENPAGCLQNGCPNGYECIDDWENNCISSYCSCDETAGQWMCTGDCNGGTCIEDISADCTDLSGLDFGWCAMYLGVGYTDDFCQYISGCDWILDGVDYTDAFFESMDDCEEACDDTMTCDEIEDTYESLHIGEYTICEFDNDCIAVWGACDIGLGGCHYSVNEQNYLEEEIDNLIDMWLDGDCMQWVCDCSAMPYAQCIEGTCTSAYCMNDNPAGCFQTGCDDGYECVIDPNECVPSWCGCDGFYGDWFCTEDCGGGSCIVIGILGDLNGDGQINVVDIVLAVEVILQAQ</sequence>
<proteinExistence type="predicted"/>
<dbReference type="InterPro" id="IPR018247">
    <property type="entry name" value="EF_Hand_1_Ca_BS"/>
</dbReference>